<protein>
    <submittedName>
        <fullName evidence="1">45966_t:CDS:1</fullName>
    </submittedName>
</protein>
<accession>A0ABN7WXE5</accession>
<evidence type="ECO:0000313" key="1">
    <source>
        <dbReference type="EMBL" id="CAG8842877.1"/>
    </source>
</evidence>
<reference evidence="1 2" key="1">
    <citation type="submission" date="2021-06" db="EMBL/GenBank/DDBJ databases">
        <authorList>
            <person name="Kallberg Y."/>
            <person name="Tangrot J."/>
            <person name="Rosling A."/>
        </authorList>
    </citation>
    <scope>NUCLEOTIDE SEQUENCE [LARGE SCALE GENOMIC DNA]</scope>
    <source>
        <strain evidence="1 2">120-4 pot B 10/14</strain>
    </source>
</reference>
<name>A0ABN7WXE5_GIGMA</name>
<gene>
    <name evidence="1" type="ORF">GMARGA_LOCUS36228</name>
</gene>
<dbReference type="EMBL" id="CAJVQB010070534">
    <property type="protein sequence ID" value="CAG8842877.1"/>
    <property type="molecule type" value="Genomic_DNA"/>
</dbReference>
<dbReference type="Proteomes" id="UP000789901">
    <property type="component" value="Unassembled WGS sequence"/>
</dbReference>
<comment type="caution">
    <text evidence="1">The sequence shown here is derived from an EMBL/GenBank/DDBJ whole genome shotgun (WGS) entry which is preliminary data.</text>
</comment>
<sequence>EVHGLEFALAYLFIKITKEKSEHYKDYSEINAVQIAWPAAKIQLCLWHLKRA</sequence>
<evidence type="ECO:0000313" key="2">
    <source>
        <dbReference type="Proteomes" id="UP000789901"/>
    </source>
</evidence>
<feature type="non-terminal residue" evidence="1">
    <location>
        <position position="52"/>
    </location>
</feature>
<feature type="non-terminal residue" evidence="1">
    <location>
        <position position="1"/>
    </location>
</feature>
<keyword evidence="2" id="KW-1185">Reference proteome</keyword>
<proteinExistence type="predicted"/>
<organism evidence="1 2">
    <name type="scientific">Gigaspora margarita</name>
    <dbReference type="NCBI Taxonomy" id="4874"/>
    <lineage>
        <taxon>Eukaryota</taxon>
        <taxon>Fungi</taxon>
        <taxon>Fungi incertae sedis</taxon>
        <taxon>Mucoromycota</taxon>
        <taxon>Glomeromycotina</taxon>
        <taxon>Glomeromycetes</taxon>
        <taxon>Diversisporales</taxon>
        <taxon>Gigasporaceae</taxon>
        <taxon>Gigaspora</taxon>
    </lineage>
</organism>